<evidence type="ECO:0000313" key="2">
    <source>
        <dbReference type="EnsemblPlants" id="Solyc01g110785.1.1"/>
    </source>
</evidence>
<sequence>MYSQLQQKIPILNMSQRAICCVCREKQKMRYVIPVSFLSQPLFQELLNQAEEEFGFNHPMGGVTIPCSEDMFIDLTSCLRK</sequence>
<evidence type="ECO:0000313" key="3">
    <source>
        <dbReference type="Proteomes" id="UP000004994"/>
    </source>
</evidence>
<dbReference type="Proteomes" id="UP000004994">
    <property type="component" value="Chromosome 1"/>
</dbReference>
<proteinExistence type="inferred from homology"/>
<reference evidence="2" key="1">
    <citation type="journal article" date="2012" name="Nature">
        <title>The tomato genome sequence provides insights into fleshy fruit evolution.</title>
        <authorList>
            <consortium name="Tomato Genome Consortium"/>
        </authorList>
    </citation>
    <scope>NUCLEOTIDE SEQUENCE [LARGE SCALE GENOMIC DNA]</scope>
    <source>
        <strain evidence="2">cv. Heinz 1706</strain>
    </source>
</reference>
<keyword evidence="3" id="KW-1185">Reference proteome</keyword>
<dbReference type="EnsemblPlants" id="Solyc01g110785.1.1">
    <property type="protein sequence ID" value="Solyc01g110785.1.1"/>
    <property type="gene ID" value="Solyc01g110785.1"/>
</dbReference>
<organism evidence="2">
    <name type="scientific">Solanum lycopersicum</name>
    <name type="common">Tomato</name>
    <name type="synonym">Lycopersicon esculentum</name>
    <dbReference type="NCBI Taxonomy" id="4081"/>
    <lineage>
        <taxon>Eukaryota</taxon>
        <taxon>Viridiplantae</taxon>
        <taxon>Streptophyta</taxon>
        <taxon>Embryophyta</taxon>
        <taxon>Tracheophyta</taxon>
        <taxon>Spermatophyta</taxon>
        <taxon>Magnoliopsida</taxon>
        <taxon>eudicotyledons</taxon>
        <taxon>Gunneridae</taxon>
        <taxon>Pentapetalae</taxon>
        <taxon>asterids</taxon>
        <taxon>lamiids</taxon>
        <taxon>Solanales</taxon>
        <taxon>Solanaceae</taxon>
        <taxon>Solanoideae</taxon>
        <taxon>Solaneae</taxon>
        <taxon>Solanum</taxon>
        <taxon>Solanum subgen. Lycopersicon</taxon>
    </lineage>
</organism>
<dbReference type="InParanoid" id="A0A3Q7FEG0"/>
<dbReference type="GO" id="GO:0009733">
    <property type="term" value="P:response to auxin"/>
    <property type="evidence" value="ECO:0007669"/>
    <property type="project" value="InterPro"/>
</dbReference>
<evidence type="ECO:0000256" key="1">
    <source>
        <dbReference type="ARBA" id="ARBA00006974"/>
    </source>
</evidence>
<comment type="similarity">
    <text evidence="1">Belongs to the ARG7 family.</text>
</comment>
<name>A0A3Q7FEG0_SOLLC</name>
<protein>
    <submittedName>
        <fullName evidence="2">Uncharacterized protein</fullName>
    </submittedName>
</protein>
<accession>A0A3Q7FEG0</accession>
<dbReference type="AlphaFoldDB" id="A0A3Q7FEG0"/>
<dbReference type="InterPro" id="IPR003676">
    <property type="entry name" value="SAUR_fam"/>
</dbReference>
<dbReference type="Gramene" id="Solyc01g110785.1.1">
    <property type="protein sequence ID" value="Solyc01g110785.1.1"/>
    <property type="gene ID" value="Solyc01g110785.1"/>
</dbReference>
<dbReference type="STRING" id="4081.A0A3Q7FEG0"/>
<reference evidence="2" key="2">
    <citation type="submission" date="2019-01" db="UniProtKB">
        <authorList>
            <consortium name="EnsemblPlants"/>
        </authorList>
    </citation>
    <scope>IDENTIFICATION</scope>
    <source>
        <strain evidence="2">cv. Heinz 1706</strain>
    </source>
</reference>
<dbReference type="Pfam" id="PF02519">
    <property type="entry name" value="Auxin_inducible"/>
    <property type="match status" value="1"/>
</dbReference>
<dbReference type="PANTHER" id="PTHR31929">
    <property type="entry name" value="SAUR-LIKE AUXIN-RESPONSIVE PROTEIN FAMILY-RELATED"/>
    <property type="match status" value="1"/>
</dbReference>